<keyword evidence="1" id="KW-0732">Signal</keyword>
<accession>A0AAW4L405</accession>
<gene>
    <name evidence="2" type="ORF">KI809_14290</name>
</gene>
<proteinExistence type="predicted"/>
<feature type="chain" id="PRO_5044003081" evidence="1">
    <location>
        <begin position="24"/>
        <end position="144"/>
    </location>
</feature>
<evidence type="ECO:0000313" key="2">
    <source>
        <dbReference type="EMBL" id="MBT0665474.1"/>
    </source>
</evidence>
<dbReference type="AlphaFoldDB" id="A0AAW4L405"/>
<protein>
    <submittedName>
        <fullName evidence="2">Cytochrome C</fullName>
    </submittedName>
</protein>
<reference evidence="2 3" key="1">
    <citation type="submission" date="2021-05" db="EMBL/GenBank/DDBJ databases">
        <title>The draft genome of Geobacter pelophilus DSM 12255.</title>
        <authorList>
            <person name="Xu Z."/>
            <person name="Masuda Y."/>
            <person name="Itoh H."/>
            <person name="Senoo K."/>
        </authorList>
    </citation>
    <scope>NUCLEOTIDE SEQUENCE [LARGE SCALE GENOMIC DNA]</scope>
    <source>
        <strain evidence="2 3">DSM 12255</strain>
    </source>
</reference>
<dbReference type="EMBL" id="JAHCVJ010000006">
    <property type="protein sequence ID" value="MBT0665474.1"/>
    <property type="molecule type" value="Genomic_DNA"/>
</dbReference>
<dbReference type="RefSeq" id="WP_214172255.1">
    <property type="nucleotide sequence ID" value="NZ_JAHCVJ010000006.1"/>
</dbReference>
<dbReference type="Proteomes" id="UP000811899">
    <property type="component" value="Unassembled WGS sequence"/>
</dbReference>
<evidence type="ECO:0000313" key="3">
    <source>
        <dbReference type="Proteomes" id="UP000811899"/>
    </source>
</evidence>
<comment type="caution">
    <text evidence="2">The sequence shown here is derived from an EMBL/GenBank/DDBJ whole genome shotgun (WGS) entry which is preliminary data.</text>
</comment>
<feature type="signal peptide" evidence="1">
    <location>
        <begin position="1"/>
        <end position="23"/>
    </location>
</feature>
<dbReference type="SUPFAM" id="SSF48695">
    <property type="entry name" value="Multiheme cytochromes"/>
    <property type="match status" value="1"/>
</dbReference>
<evidence type="ECO:0000256" key="1">
    <source>
        <dbReference type="SAM" id="SignalP"/>
    </source>
</evidence>
<keyword evidence="3" id="KW-1185">Reference proteome</keyword>
<sequence length="144" mass="16226">MRNGRFILLVVLSLLASLLYACASPSIARKHPEAVKGMPDCNECHSDSWGAMNHKAVDFYAKHKFYASQPNVCMGCHTQAFCSDCHAHKEEIKPSDKYKDNPARALPHRGDYLSQHKIDGRMNPASCVKCHGRQNNERCITCHR</sequence>
<dbReference type="InterPro" id="IPR036280">
    <property type="entry name" value="Multihaem_cyt_sf"/>
</dbReference>
<dbReference type="PROSITE" id="PS51257">
    <property type="entry name" value="PROKAR_LIPOPROTEIN"/>
    <property type="match status" value="1"/>
</dbReference>
<name>A0AAW4L405_9BACT</name>
<organism evidence="2 3">
    <name type="scientific">Geoanaerobacter pelophilus</name>
    <dbReference type="NCBI Taxonomy" id="60036"/>
    <lineage>
        <taxon>Bacteria</taxon>
        <taxon>Pseudomonadati</taxon>
        <taxon>Thermodesulfobacteriota</taxon>
        <taxon>Desulfuromonadia</taxon>
        <taxon>Geobacterales</taxon>
        <taxon>Geobacteraceae</taxon>
        <taxon>Geoanaerobacter</taxon>
    </lineage>
</organism>